<keyword evidence="2" id="KW-1185">Reference proteome</keyword>
<dbReference type="PANTHER" id="PTHR10285">
    <property type="entry name" value="URIDINE KINASE"/>
    <property type="match status" value="1"/>
</dbReference>
<comment type="caution">
    <text evidence="1">The sequence shown here is derived from an EMBL/GenBank/DDBJ whole genome shotgun (WGS) entry which is preliminary data.</text>
</comment>
<dbReference type="SUPFAM" id="SSF52540">
    <property type="entry name" value="P-loop containing nucleoside triphosphate hydrolases"/>
    <property type="match status" value="1"/>
</dbReference>
<dbReference type="GO" id="GO:0016301">
    <property type="term" value="F:kinase activity"/>
    <property type="evidence" value="ECO:0007669"/>
    <property type="project" value="UniProtKB-KW"/>
</dbReference>
<reference evidence="1" key="1">
    <citation type="submission" date="2022-07" db="EMBL/GenBank/DDBJ databases">
        <title>Phylogenomic reconstructions and comparative analyses of Kickxellomycotina fungi.</title>
        <authorList>
            <person name="Reynolds N.K."/>
            <person name="Stajich J.E."/>
            <person name="Barry K."/>
            <person name="Grigoriev I.V."/>
            <person name="Crous P."/>
            <person name="Smith M.E."/>
        </authorList>
    </citation>
    <scope>NUCLEOTIDE SEQUENCE</scope>
    <source>
        <strain evidence="1">NBRC 105414</strain>
    </source>
</reference>
<name>A0A9W8LML0_9FUNG</name>
<dbReference type="EMBL" id="JANBUL010000004">
    <property type="protein sequence ID" value="KAJ2786095.1"/>
    <property type="molecule type" value="Genomic_DNA"/>
</dbReference>
<protein>
    <submittedName>
        <fullName evidence="1">Ribosylnicotinamide kinase</fullName>
    </submittedName>
</protein>
<dbReference type="Proteomes" id="UP001140217">
    <property type="component" value="Unassembled WGS sequence"/>
</dbReference>
<evidence type="ECO:0000313" key="2">
    <source>
        <dbReference type="Proteomes" id="UP001140217"/>
    </source>
</evidence>
<sequence length="264" mass="27817">MPEVVVFGLSGPSCAGKTALALGLAKVFPRTAVIHQDDFYKPDSQIPQHATADVQDWDCPEAFDMAGLARAIRDTRARLERTGALDGEGAATGHAAARWANPPADMDRLLSPEAVAAARSAVARELGADTPPPAVLLVDGILLFHDGSEIRDACSAGALVFARRDTLRRRRESRAAYTTKEGVWSDPPGYFDAVVWPNFIRYHAALLADYPQIAGPDAATAAGAGRARQTPASGIVVCSSDAPIEASLTACATAIAAGREMNRL</sequence>
<dbReference type="AlphaFoldDB" id="A0A9W8LML0"/>
<dbReference type="InterPro" id="IPR027417">
    <property type="entry name" value="P-loop_NTPase"/>
</dbReference>
<gene>
    <name evidence="1" type="primary">NRK1</name>
    <name evidence="1" type="ORF">H4R18_000127</name>
</gene>
<proteinExistence type="predicted"/>
<organism evidence="1 2">
    <name type="scientific">Coemansia javaensis</name>
    <dbReference type="NCBI Taxonomy" id="2761396"/>
    <lineage>
        <taxon>Eukaryota</taxon>
        <taxon>Fungi</taxon>
        <taxon>Fungi incertae sedis</taxon>
        <taxon>Zoopagomycota</taxon>
        <taxon>Kickxellomycotina</taxon>
        <taxon>Kickxellomycetes</taxon>
        <taxon>Kickxellales</taxon>
        <taxon>Kickxellaceae</taxon>
        <taxon>Coemansia</taxon>
    </lineage>
</organism>
<keyword evidence="1" id="KW-0418">Kinase</keyword>
<dbReference type="OrthoDB" id="10041966at2759"/>
<accession>A0A9W8LML0</accession>
<evidence type="ECO:0000313" key="1">
    <source>
        <dbReference type="EMBL" id="KAJ2786095.1"/>
    </source>
</evidence>
<dbReference type="Gene3D" id="3.40.50.300">
    <property type="entry name" value="P-loop containing nucleotide triphosphate hydrolases"/>
    <property type="match status" value="1"/>
</dbReference>
<keyword evidence="1" id="KW-0808">Transferase</keyword>